<evidence type="ECO:0000256" key="7">
    <source>
        <dbReference type="ARBA" id="ARBA00022825"/>
    </source>
</evidence>
<evidence type="ECO:0000256" key="4">
    <source>
        <dbReference type="ARBA" id="ARBA00022729"/>
    </source>
</evidence>
<evidence type="ECO:0000313" key="19">
    <source>
        <dbReference type="Proteomes" id="UP000280586"/>
    </source>
</evidence>
<dbReference type="Pfam" id="PF13750">
    <property type="entry name" value="Big_3_3"/>
    <property type="match status" value="1"/>
</dbReference>
<dbReference type="SUPFAM" id="SSF52025">
    <property type="entry name" value="PA domain"/>
    <property type="match status" value="1"/>
</dbReference>
<evidence type="ECO:0000256" key="6">
    <source>
        <dbReference type="ARBA" id="ARBA00022801"/>
    </source>
</evidence>
<dbReference type="CDD" id="cd07475">
    <property type="entry name" value="Peptidases_S8_C5a_Peptidase"/>
    <property type="match status" value="1"/>
</dbReference>
<keyword evidence="12" id="KW-1133">Transmembrane helix</keyword>
<dbReference type="Pfam" id="PF12245">
    <property type="entry name" value="Big_3_2"/>
    <property type="match status" value="1"/>
</dbReference>
<evidence type="ECO:0000256" key="2">
    <source>
        <dbReference type="ARBA" id="ARBA00022525"/>
    </source>
</evidence>
<dbReference type="InterPro" id="IPR023828">
    <property type="entry name" value="Peptidase_S8_Ser-AS"/>
</dbReference>
<dbReference type="KEGG" id="csep:CP523_06310"/>
<dbReference type="Gene3D" id="3.50.30.30">
    <property type="match status" value="1"/>
</dbReference>
<dbReference type="PROSITE" id="PS00136">
    <property type="entry name" value="SUBTILASE_ASP"/>
    <property type="match status" value="1"/>
</dbReference>
<dbReference type="PANTHER" id="PTHR43399">
    <property type="entry name" value="SUBTILISIN-RELATED"/>
    <property type="match status" value="1"/>
</dbReference>
<dbReference type="RefSeq" id="WP_120140708.1">
    <property type="nucleotide sequence ID" value="NZ_CP023671.1"/>
</dbReference>
<feature type="domain" description="Peptidase S8/S53" evidence="13">
    <location>
        <begin position="182"/>
        <end position="639"/>
    </location>
</feature>
<organism evidence="18 19">
    <name type="scientific">Clostridium septicum</name>
    <dbReference type="NCBI Taxonomy" id="1504"/>
    <lineage>
        <taxon>Bacteria</taxon>
        <taxon>Bacillati</taxon>
        <taxon>Bacillota</taxon>
        <taxon>Clostridia</taxon>
        <taxon>Eubacteriales</taxon>
        <taxon>Clostridiaceae</taxon>
        <taxon>Clostridium</taxon>
    </lineage>
</organism>
<dbReference type="CDD" id="cd02133">
    <property type="entry name" value="PA_C5a_like"/>
    <property type="match status" value="1"/>
</dbReference>
<feature type="domain" description="Ig-like" evidence="17">
    <location>
        <begin position="912"/>
        <end position="994"/>
    </location>
</feature>
<feature type="domain" description="PA" evidence="14">
    <location>
        <begin position="427"/>
        <end position="509"/>
    </location>
</feature>
<protein>
    <submittedName>
        <fullName evidence="18">Peptidase S8</fullName>
    </submittedName>
</protein>
<evidence type="ECO:0000256" key="3">
    <source>
        <dbReference type="ARBA" id="ARBA00022670"/>
    </source>
</evidence>
<evidence type="ECO:0000256" key="12">
    <source>
        <dbReference type="SAM" id="Phobius"/>
    </source>
</evidence>
<feature type="active site" description="Charge relay system" evidence="8 9">
    <location>
        <position position="577"/>
    </location>
</feature>
<dbReference type="GeneID" id="303562267"/>
<dbReference type="PROSITE" id="PS00138">
    <property type="entry name" value="SUBTILASE_SER"/>
    <property type="match status" value="1"/>
</dbReference>
<dbReference type="PRINTS" id="PR00723">
    <property type="entry name" value="SUBTILISIN"/>
</dbReference>
<dbReference type="PROSITE" id="PS00137">
    <property type="entry name" value="SUBTILASE_HIS"/>
    <property type="match status" value="1"/>
</dbReference>
<dbReference type="Gene3D" id="2.60.40.10">
    <property type="entry name" value="Immunoglobulins"/>
    <property type="match status" value="2"/>
</dbReference>
<evidence type="ECO:0000259" key="17">
    <source>
        <dbReference type="Pfam" id="PF13750"/>
    </source>
</evidence>
<comment type="similarity">
    <text evidence="1 9 10">Belongs to the peptidase S8 family.</text>
</comment>
<keyword evidence="4" id="KW-0732">Signal</keyword>
<evidence type="ECO:0000256" key="8">
    <source>
        <dbReference type="PIRSR" id="PIRSR615500-1"/>
    </source>
</evidence>
<keyword evidence="7 9" id="KW-0720">Serine protease</keyword>
<keyword evidence="12" id="KW-0812">Transmembrane</keyword>
<feature type="active site" description="Charge relay system" evidence="8 9">
    <location>
        <position position="191"/>
    </location>
</feature>
<feature type="domain" description="Ig-like" evidence="16">
    <location>
        <begin position="1394"/>
        <end position="1454"/>
    </location>
</feature>
<evidence type="ECO:0000259" key="13">
    <source>
        <dbReference type="Pfam" id="PF00082"/>
    </source>
</evidence>
<gene>
    <name evidence="18" type="ORF">CP523_06310</name>
</gene>
<evidence type="ECO:0000256" key="1">
    <source>
        <dbReference type="ARBA" id="ARBA00011073"/>
    </source>
</evidence>
<dbReference type="EMBL" id="CP023671">
    <property type="protein sequence ID" value="AYE34111.1"/>
    <property type="molecule type" value="Genomic_DNA"/>
</dbReference>
<dbReference type="InterPro" id="IPR013783">
    <property type="entry name" value="Ig-like_fold"/>
</dbReference>
<evidence type="ECO:0000259" key="16">
    <source>
        <dbReference type="Pfam" id="PF12245"/>
    </source>
</evidence>
<dbReference type="Pfam" id="PF06280">
    <property type="entry name" value="fn3_5"/>
    <property type="match status" value="1"/>
</dbReference>
<keyword evidence="6 9" id="KW-0378">Hydrolase</keyword>
<dbReference type="InterPro" id="IPR022398">
    <property type="entry name" value="Peptidase_S8_His-AS"/>
</dbReference>
<evidence type="ECO:0000256" key="10">
    <source>
        <dbReference type="RuleBase" id="RU003355"/>
    </source>
</evidence>
<dbReference type="InterPro" id="IPR003137">
    <property type="entry name" value="PA_domain"/>
</dbReference>
<evidence type="ECO:0000313" key="18">
    <source>
        <dbReference type="EMBL" id="AYE34111.1"/>
    </source>
</evidence>
<dbReference type="Pfam" id="PF09136">
    <property type="entry name" value="Glucodextran_B"/>
    <property type="match status" value="1"/>
</dbReference>
<feature type="domain" description="C5a peptidase/Subtilisin-like protease SBT2-like Fn3-like" evidence="15">
    <location>
        <begin position="662"/>
        <end position="768"/>
    </location>
</feature>
<feature type="transmembrane region" description="Helical" evidence="12">
    <location>
        <begin position="1528"/>
        <end position="1546"/>
    </location>
</feature>
<dbReference type="Gene3D" id="3.40.50.200">
    <property type="entry name" value="Peptidase S8/S53 domain"/>
    <property type="match status" value="1"/>
</dbReference>
<keyword evidence="12" id="KW-0472">Membrane</keyword>
<dbReference type="GO" id="GO:0006508">
    <property type="term" value="P:proteolysis"/>
    <property type="evidence" value="ECO:0007669"/>
    <property type="project" value="UniProtKB-KW"/>
</dbReference>
<dbReference type="InterPro" id="IPR022038">
    <property type="entry name" value="Ig-like_bact"/>
</dbReference>
<dbReference type="InterPro" id="IPR036852">
    <property type="entry name" value="Peptidase_S8/S53_dom_sf"/>
</dbReference>
<keyword evidence="5" id="KW-0677">Repeat</keyword>
<keyword evidence="2" id="KW-0964">Secreted</keyword>
<name>A0A9N7PL14_CLOSE</name>
<reference evidence="18 19" key="1">
    <citation type="submission" date="2017-09" db="EMBL/GenBank/DDBJ databases">
        <authorList>
            <person name="Thomas P."/>
            <person name="Seyboldt C."/>
        </authorList>
    </citation>
    <scope>NUCLEOTIDE SEQUENCE [LARGE SCALE GENOMIC DNA]</scope>
    <source>
        <strain evidence="18 19">DSM 7534</strain>
    </source>
</reference>
<dbReference type="GO" id="GO:0016020">
    <property type="term" value="C:membrane"/>
    <property type="evidence" value="ECO:0007669"/>
    <property type="project" value="InterPro"/>
</dbReference>
<accession>A0A9N7PL14</accession>
<dbReference type="Pfam" id="PF02225">
    <property type="entry name" value="PA"/>
    <property type="match status" value="1"/>
</dbReference>
<dbReference type="InterPro" id="IPR051048">
    <property type="entry name" value="Peptidase_S8/S53_subtilisin"/>
</dbReference>
<dbReference type="GO" id="GO:0004252">
    <property type="term" value="F:serine-type endopeptidase activity"/>
    <property type="evidence" value="ECO:0007669"/>
    <property type="project" value="UniProtKB-UniRule"/>
</dbReference>
<dbReference type="InterPro" id="IPR023827">
    <property type="entry name" value="Peptidase_S8_Asp-AS"/>
</dbReference>
<evidence type="ECO:0000256" key="5">
    <source>
        <dbReference type="ARBA" id="ARBA00022737"/>
    </source>
</evidence>
<dbReference type="InterPro" id="IPR000209">
    <property type="entry name" value="Peptidase_S8/S53_dom"/>
</dbReference>
<dbReference type="Gene3D" id="2.60.40.1710">
    <property type="entry name" value="Subtilisin-like superfamily"/>
    <property type="match status" value="1"/>
</dbReference>
<evidence type="ECO:0000259" key="15">
    <source>
        <dbReference type="Pfam" id="PF06280"/>
    </source>
</evidence>
<dbReference type="InterPro" id="IPR046450">
    <property type="entry name" value="PA_dom_sf"/>
</dbReference>
<proteinExistence type="inferred from homology"/>
<dbReference type="Proteomes" id="UP000280586">
    <property type="component" value="Chromosome"/>
</dbReference>
<dbReference type="NCBIfam" id="TIGR01167">
    <property type="entry name" value="LPXTG_anchor"/>
    <property type="match status" value="1"/>
</dbReference>
<feature type="region of interest" description="Disordered" evidence="11">
    <location>
        <begin position="84"/>
        <end position="111"/>
    </location>
</feature>
<keyword evidence="3 9" id="KW-0645">Protease</keyword>
<dbReference type="InterPro" id="IPR010435">
    <property type="entry name" value="C5a/SBT2-like_Fn3"/>
</dbReference>
<dbReference type="PROSITE" id="PS51892">
    <property type="entry name" value="SUBTILASE"/>
    <property type="match status" value="1"/>
</dbReference>
<evidence type="ECO:0000256" key="11">
    <source>
        <dbReference type="SAM" id="MobiDB-lite"/>
    </source>
</evidence>
<dbReference type="InterPro" id="IPR015500">
    <property type="entry name" value="Peptidase_S8_subtilisin-rel"/>
</dbReference>
<feature type="active site" description="Charge relay system" evidence="8 9">
    <location>
        <position position="251"/>
    </location>
</feature>
<dbReference type="Pfam" id="PF00082">
    <property type="entry name" value="Peptidase_S8"/>
    <property type="match status" value="1"/>
</dbReference>
<evidence type="ECO:0000259" key="14">
    <source>
        <dbReference type="Pfam" id="PF02225"/>
    </source>
</evidence>
<evidence type="ECO:0000256" key="9">
    <source>
        <dbReference type="PROSITE-ProRule" id="PRU01240"/>
    </source>
</evidence>
<sequence length="1556" mass="172300">MKKIGKQSRRYLSSTLSALVILTVMMPNNSYNTVLADELEKSLNKVTIKNLDKVARDDLYFKYENPYEVVRVIVELEEPAAIEKAKEQGEKRPSKENVQEVKENQKDVKKEAEEITGEQVNESFGTLINGFSIDTKMKDIEELKKLDGVKRVKVVKKYYPAMTSAKELTQAKNVWSDLGLKGEGMVVSIIDSGIDPNHKDMKISDHSNIKLKEENVKEGPGKYYTEKIPYGYNFADDNDNIIDTHPKVSMHGMHVAGIVAANGNDEEVDKNEAIKGVAPEAQLLAMKVFSNNPNRNGASEDDIVAAIEESVNQGADIINMSLGSSAGFQQENDPEQIAVKKAVDAGIVVVVAAGNSQYSTAPYKVPDIKDTGLVGAPGTAKDALTVANYQNNKMPLTSIKITSKDETYNIPFMISDEKNNVNTSEEYEIVDCGLGNENDFSGKDLKGKIALIKRGSISFVDKTINAQSAGASGVIIYNEDGQEGFVSMSTSPMVKIPSVFIRNSDGKRLMKLINKDIKANFTNNKILVESSEAGDFVESSSWGPTPSLDFKPQISAPGGNIYSTLNDSRYGIKTGTSMASPHVAGGEALIVEGLKKENPNLKGRDLVELAKNTSISTSQIIMDKYNDEIPYSPRRQGAGVMQIEEALKNKVVVTDEHNNPTVALKQIGNEKEFTLKLRNYDNEPIEYKVENFGGVLTETSEDLRTMSHDIKIEGAKVTFDKNNIVVPANGETSVKVNLTIPKSVSEDRFIEGFIKFTSKDKPSLSVPFIGYYGEWGKEQIIEAMDWDKDNQKFIVPSGVLTNLNGKIGYKLGLSERDSNGKLQINPENIAISPNDDGNGDIIAPYLYYLRNSRVTEVDLLDENKKSLGVIGRENYTRKEEYSEPSGSGKTPNLFNNLSWDGKLYNPATGKKEAVKEGQYYLNIKSKVDYDNAQYQSLIVPVKVDVTAPTINLLSEEKILTNDDLKEVDYKLQWEVSDNVAIIPGIVNININGKDVQADVEENDGIYSCNVKLKANFVNNIKVAMNDTAFNVGEASKNVKVESSKARINFEDNFEKSSLEISNVKEYVVKGTVLGTVKEFKLNGEKVQINEDGTFAHKINLNEGYNKINIYAKDDNGNELYNYATKIFCDVTSPNINLSSPEIESDGIVITNQDSILVKGTVEDNTIGYKFYKNDVMEIDVINGEEIGNDNTRREFNYEIPVKDGEFISLKAVDLLGHETIKKFKVKVDKDLPKIVVDGITDDGLYNKDILPKVTSDKDVKVTYLLDGEEYNGKSPISSEGKHTLKINILDKAGNKLEKEVNFEIDKTPLNIIFTNLENDKLYNKELKPEINSSEEVATIKYTLNGKDYDGETPIKEEGTYNLKVLATDKAGNISESEINFGIDITPVEFLVSGVEDGKVYNQSVNPVIDVDDKVAIVNYILNGEKYDGISAIDKDGEYNLILTAVDKAGNHSEKNINFTITRLSKNELDSENKNNNKYNEPTEMVVNKIKTLSDTPEEIKANNKKEKLKGEKIKAQKNKLFLPNTGRVIGSSVLGLLGIIITSAGVKLSKRKNKDN</sequence>
<dbReference type="SUPFAM" id="SSF52743">
    <property type="entry name" value="Subtilisin-like"/>
    <property type="match status" value="1"/>
</dbReference>
<dbReference type="PANTHER" id="PTHR43399:SF4">
    <property type="entry name" value="CELL WALL-ASSOCIATED PROTEASE"/>
    <property type="match status" value="1"/>
</dbReference>
<dbReference type="InterPro" id="IPR034216">
    <property type="entry name" value="C5a_Peptidase"/>
</dbReference>